<accession>A0AAW6ZF18</accession>
<dbReference type="RefSeq" id="WP_285170835.1">
    <property type="nucleotide sequence ID" value="NZ_JASPDQ010000020.1"/>
</dbReference>
<evidence type="ECO:0000313" key="3">
    <source>
        <dbReference type="Proteomes" id="UP001225576"/>
    </source>
</evidence>
<feature type="transmembrane region" description="Helical" evidence="1">
    <location>
        <begin position="106"/>
        <end position="125"/>
    </location>
</feature>
<evidence type="ECO:0008006" key="4">
    <source>
        <dbReference type="Google" id="ProtNLM"/>
    </source>
</evidence>
<evidence type="ECO:0000313" key="2">
    <source>
        <dbReference type="EMBL" id="MDK8602357.1"/>
    </source>
</evidence>
<keyword evidence="1" id="KW-0472">Membrane</keyword>
<dbReference type="Proteomes" id="UP001225576">
    <property type="component" value="Unassembled WGS sequence"/>
</dbReference>
<dbReference type="AlphaFoldDB" id="A0AAW6ZF18"/>
<gene>
    <name evidence="2" type="ORF">QP858_07800</name>
</gene>
<sequence>MPDRILRSSAGVLGGLIIILGLTYAWLGITWLISPTPTRLAGIEWAPIGAHTVGIWWITGGLVALIGGAWSARPVAAGIGAFAAILTPAVVAGLFLVSVWHGNDRGLITAGSYLPYALLAAWVTWRSGRASEDTARDMAATRHDSQEGRV</sequence>
<feature type="transmembrane region" description="Helical" evidence="1">
    <location>
        <begin position="53"/>
        <end position="72"/>
    </location>
</feature>
<keyword evidence="1" id="KW-0812">Transmembrane</keyword>
<organism evidence="2 3">
    <name type="scientific">Trueperella bernardiae</name>
    <dbReference type="NCBI Taxonomy" id="59561"/>
    <lineage>
        <taxon>Bacteria</taxon>
        <taxon>Bacillati</taxon>
        <taxon>Actinomycetota</taxon>
        <taxon>Actinomycetes</taxon>
        <taxon>Actinomycetales</taxon>
        <taxon>Actinomycetaceae</taxon>
        <taxon>Trueperella</taxon>
    </lineage>
</organism>
<feature type="transmembrane region" description="Helical" evidence="1">
    <location>
        <begin position="79"/>
        <end position="100"/>
    </location>
</feature>
<protein>
    <recommendedName>
        <fullName evidence="4">Integral membrane protein</fullName>
    </recommendedName>
</protein>
<evidence type="ECO:0000256" key="1">
    <source>
        <dbReference type="SAM" id="Phobius"/>
    </source>
</evidence>
<reference evidence="2" key="1">
    <citation type="submission" date="2023-05" db="EMBL/GenBank/DDBJ databases">
        <title>Genomic Catalog of Human Bladder Bacteria.</title>
        <authorList>
            <person name="Du J."/>
        </authorList>
    </citation>
    <scope>NUCLEOTIDE SEQUENCE</scope>
    <source>
        <strain evidence="2">UMB1304A</strain>
    </source>
</reference>
<proteinExistence type="predicted"/>
<comment type="caution">
    <text evidence="2">The sequence shown here is derived from an EMBL/GenBank/DDBJ whole genome shotgun (WGS) entry which is preliminary data.</text>
</comment>
<dbReference type="EMBL" id="JASPDQ010000020">
    <property type="protein sequence ID" value="MDK8602357.1"/>
    <property type="molecule type" value="Genomic_DNA"/>
</dbReference>
<keyword evidence="1" id="KW-1133">Transmembrane helix</keyword>
<feature type="transmembrane region" description="Helical" evidence="1">
    <location>
        <begin position="12"/>
        <end position="33"/>
    </location>
</feature>
<name>A0AAW6ZF18_9ACTO</name>